<dbReference type="OrthoDB" id="9757969at2"/>
<dbReference type="InterPro" id="IPR008023">
    <property type="entry name" value="DUF748"/>
</dbReference>
<reference evidence="4" key="1">
    <citation type="journal article" date="2009" name="Environ. Microbiol.">
        <title>The genome of Polaromonas naphthalenivorans strain CJ2, isolated from coal tar-contaminated sediment, reveals physiological and metabolic versatility and evolution through extensive horizontal gene transfer.</title>
        <authorList>
            <person name="Yagi J.M."/>
            <person name="Sims D."/>
            <person name="Brettin T."/>
            <person name="Bruce D."/>
            <person name="Madsen E.L."/>
        </authorList>
    </citation>
    <scope>NUCLEOTIDE SEQUENCE [LARGE SCALE GENOMIC DNA]</scope>
    <source>
        <strain evidence="4">CJ2</strain>
    </source>
</reference>
<feature type="transmembrane region" description="Helical" evidence="2">
    <location>
        <begin position="30"/>
        <end position="52"/>
    </location>
</feature>
<dbReference type="KEGG" id="pna:Pnap_2904"/>
<dbReference type="InterPro" id="IPR052894">
    <property type="entry name" value="AsmA-related"/>
</dbReference>
<sequence length="1298" mass="136920">MNHNKWPLRGKTVLAGAGAVLRSPRWHRRVLWAVGAWLLLWALAYAAVPFILKSQLEKIGTEKLGRRVSVGAVDFKPWTLELTINDLAIAKAQPAALQPPAAPAAPQLKIRRLYIDAELASLLRLAPVADALVVEEPVASLTYLGQGRYDIDDILARLKKPDAQPAGEAPQFSLYNLVLSGGQIDFVDQSVHKTHALRDLRLAVPFLSNLASQREIKTAPHLAFTLNGSRFDTAAVATPFASNHKTDAAFALRGFDLQPYLAYWPASLPFRLQSAVLHADVKVAFEQTAAPVVRISGSVTADKVRLLQASGPDAAPGAGAELLAFDRLHLTLDDVRPLEQMVKLSAVELTAPTLSITRDRAGRLNLLPVDAQSATKNIAISAGAASANGQNDIKNQAVASAIPWTVLVTRVNVRGGSVNWRDETLPSPAQIRLKDLVLNASAIAYPFAASAPLQFNGSLGLDPSALNVPTQGKAVAKSPAPAPAPVTAPAPALVTFKGSATDRAADITADVAAWPLSMAAKYVGQFLLPALNGRLDAQLGVKWQAALADQPQALRITAPAIAVSDVQLAQGATSLVSIQRAELAQVEIDLPGQSFKAAHMQLSQPRARVERDAAKRWMYERWLVSHGQAAPPAAPKTGTGAPSWAVAINEVLLDGGTVSFSDKAGAKPVAFEVTAAKAQLGGLVLGDSPAGKAQAVQAMPLSASLRLATGRSPPGKLDFKGSLALAPLQAKGQLAVERLPVQAFEPYFAGALNIELLRADASFMGRVAYRQTAAGPQLEAAGDVALEQFRANTLAPAEDLLAWKALNVRGLKVALEPGKATRVDVKETVLSDFFARVIVMPDGRINLQDLVKPAAPASTAHQDATKKVAADASQESAKGMKDLKNPAAAPASPPPIVNIGPISLINGQVRFSDRFIKPNYSADLSELTGKLSAFSSVAASAPAGQAAAPAMADLELRGKAEGTASLEILGKLNPLVTPLALDITGKVRDLELPPLSPYAVKYSGYGIERGKMSVDVNYVVLPDGRLTARNKLVLNQLSFGDKVAGSTASLPVKLAVALLADRNGVIDLDLPISGSLNDPQFSLGPVIVKVILNVIVKAITAPFSLLAHALGGGGDELGRVDFAAGSAQLSPDARAGLDKVAKALAERPALVLTVAGTSSLDAERDGFQREQLAEKVRAEKRRQMVRDGLALSPETSVSPDEYPALLKAVYKQSELPKPRNLIGLVKDQPVAEMEKLLLAGIPASPEALHELAVKRAISVKDYLISRGLPPARLFLGAAKAMPPEAKSTPHAELNLAMP</sequence>
<dbReference type="PANTHER" id="PTHR30441:SF8">
    <property type="entry name" value="DUF748 DOMAIN-CONTAINING PROTEIN"/>
    <property type="match status" value="1"/>
</dbReference>
<evidence type="ECO:0008006" key="5">
    <source>
        <dbReference type="Google" id="ProtNLM"/>
    </source>
</evidence>
<dbReference type="eggNOG" id="COG2982">
    <property type="taxonomic scope" value="Bacteria"/>
</dbReference>
<evidence type="ECO:0000313" key="4">
    <source>
        <dbReference type="Proteomes" id="UP000000644"/>
    </source>
</evidence>
<dbReference type="GO" id="GO:0005886">
    <property type="term" value="C:plasma membrane"/>
    <property type="evidence" value="ECO:0007669"/>
    <property type="project" value="TreeGrafter"/>
</dbReference>
<evidence type="ECO:0000256" key="2">
    <source>
        <dbReference type="SAM" id="Phobius"/>
    </source>
</evidence>
<accession>A1VRC5</accession>
<dbReference type="HOGENOM" id="CLU_005680_1_0_4"/>
<keyword evidence="4" id="KW-1185">Reference proteome</keyword>
<dbReference type="GO" id="GO:0090313">
    <property type="term" value="P:regulation of protein targeting to membrane"/>
    <property type="evidence" value="ECO:0007669"/>
    <property type="project" value="TreeGrafter"/>
</dbReference>
<dbReference type="Pfam" id="PF05359">
    <property type="entry name" value="DUF748"/>
    <property type="match status" value="1"/>
</dbReference>
<dbReference type="STRING" id="365044.Pnap_2904"/>
<evidence type="ECO:0000313" key="3">
    <source>
        <dbReference type="EMBL" id="ABM38203.1"/>
    </source>
</evidence>
<keyword evidence="2" id="KW-0812">Transmembrane</keyword>
<dbReference type="InterPro" id="IPR036737">
    <property type="entry name" value="OmpA-like_sf"/>
</dbReference>
<keyword evidence="2" id="KW-0472">Membrane</keyword>
<dbReference type="EMBL" id="CP000529">
    <property type="protein sequence ID" value="ABM38203.1"/>
    <property type="molecule type" value="Genomic_DNA"/>
</dbReference>
<dbReference type="Proteomes" id="UP000000644">
    <property type="component" value="Chromosome"/>
</dbReference>
<dbReference type="Gene3D" id="3.30.1330.60">
    <property type="entry name" value="OmpA-like domain"/>
    <property type="match status" value="1"/>
</dbReference>
<gene>
    <name evidence="3" type="ordered locus">Pnap_2904</name>
</gene>
<proteinExistence type="predicted"/>
<dbReference type="eggNOG" id="COG2885">
    <property type="taxonomic scope" value="Bacteria"/>
</dbReference>
<feature type="region of interest" description="Disordered" evidence="1">
    <location>
        <begin position="856"/>
        <end position="892"/>
    </location>
</feature>
<dbReference type="PANTHER" id="PTHR30441">
    <property type="entry name" value="DUF748 DOMAIN-CONTAINING PROTEIN"/>
    <property type="match status" value="1"/>
</dbReference>
<evidence type="ECO:0000256" key="1">
    <source>
        <dbReference type="SAM" id="MobiDB-lite"/>
    </source>
</evidence>
<dbReference type="RefSeq" id="WP_011802277.1">
    <property type="nucleotide sequence ID" value="NC_008781.1"/>
</dbReference>
<protein>
    <recommendedName>
        <fullName evidence="5">DUF748 domain-containing protein</fullName>
    </recommendedName>
</protein>
<name>A1VRC5_POLNA</name>
<organism evidence="3 4">
    <name type="scientific">Polaromonas naphthalenivorans (strain CJ2)</name>
    <dbReference type="NCBI Taxonomy" id="365044"/>
    <lineage>
        <taxon>Bacteria</taxon>
        <taxon>Pseudomonadati</taxon>
        <taxon>Pseudomonadota</taxon>
        <taxon>Betaproteobacteria</taxon>
        <taxon>Burkholderiales</taxon>
        <taxon>Comamonadaceae</taxon>
        <taxon>Polaromonas</taxon>
    </lineage>
</organism>
<keyword evidence="2" id="KW-1133">Transmembrane helix</keyword>